<dbReference type="RefSeq" id="WP_347922370.1">
    <property type="nucleotide sequence ID" value="NZ_CP157199.1"/>
</dbReference>
<gene>
    <name evidence="5" type="ORF">ABGB03_09995</name>
</gene>
<evidence type="ECO:0000256" key="3">
    <source>
        <dbReference type="ARBA" id="ARBA00023274"/>
    </source>
</evidence>
<feature type="compositionally biased region" description="Basic residues" evidence="4">
    <location>
        <begin position="1"/>
        <end position="12"/>
    </location>
</feature>
<dbReference type="InterPro" id="IPR030826">
    <property type="entry name" value="Ribosomal_bTHX/bTHXc/bTHXm"/>
</dbReference>
<dbReference type="GO" id="GO:0005840">
    <property type="term" value="C:ribosome"/>
    <property type="evidence" value="ECO:0007669"/>
    <property type="project" value="UniProtKB-KW"/>
</dbReference>
<evidence type="ECO:0000256" key="1">
    <source>
        <dbReference type="ARBA" id="ARBA00010834"/>
    </source>
</evidence>
<evidence type="ECO:0000313" key="5">
    <source>
        <dbReference type="EMBL" id="XBG60185.1"/>
    </source>
</evidence>
<proteinExistence type="inferred from homology"/>
<dbReference type="EMBL" id="CP157199">
    <property type="protein sequence ID" value="XBG60185.1"/>
    <property type="molecule type" value="Genomic_DNA"/>
</dbReference>
<feature type="region of interest" description="Disordered" evidence="4">
    <location>
        <begin position="1"/>
        <end position="53"/>
    </location>
</feature>
<reference evidence="5" key="1">
    <citation type="submission" date="2024-05" db="EMBL/GenBank/DDBJ databases">
        <title>Pontimicrobium maritimus sp. nov., isolated form sea water.</title>
        <authorList>
            <person name="Muhammad N."/>
            <person name="Vuong T.Q."/>
            <person name="Han H.L."/>
            <person name="Kim S.-G."/>
        </authorList>
    </citation>
    <scope>NUCLEOTIDE SEQUENCE</scope>
    <source>
        <strain evidence="5">SW4</strain>
    </source>
</reference>
<organism evidence="5">
    <name type="scientific">Pontimicrobium sp. SW4</name>
    <dbReference type="NCBI Taxonomy" id="3153519"/>
    <lineage>
        <taxon>Bacteria</taxon>
        <taxon>Pseudomonadati</taxon>
        <taxon>Bacteroidota</taxon>
        <taxon>Flavobacteriia</taxon>
        <taxon>Flavobacteriales</taxon>
        <taxon>Flavobacteriaceae</taxon>
        <taxon>Pontimicrobium</taxon>
    </lineage>
</organism>
<keyword evidence="3" id="KW-0687">Ribonucleoprotein</keyword>
<accession>A0AAU7BP80</accession>
<comment type="similarity">
    <text evidence="1">Belongs to the bacterial ribosomal protein bTHX family.</text>
</comment>
<sequence>MGKGDKKSKRGKIAIGSYGVRRKRKKTTSKPKAVAKPKPAAKKPVAKKTKEKK</sequence>
<dbReference type="AlphaFoldDB" id="A0AAU7BP80"/>
<protein>
    <submittedName>
        <fullName evidence="5">30S ribosomal protein THX</fullName>
    </submittedName>
</protein>
<feature type="compositionally biased region" description="Basic residues" evidence="4">
    <location>
        <begin position="20"/>
        <end position="53"/>
    </location>
</feature>
<name>A0AAU7BP80_9FLAO</name>
<dbReference type="NCBIfam" id="TIGR04560">
    <property type="entry name" value="ribo_THX"/>
    <property type="match status" value="1"/>
</dbReference>
<dbReference type="GO" id="GO:1990904">
    <property type="term" value="C:ribonucleoprotein complex"/>
    <property type="evidence" value="ECO:0007669"/>
    <property type="project" value="UniProtKB-KW"/>
</dbReference>
<evidence type="ECO:0000256" key="2">
    <source>
        <dbReference type="ARBA" id="ARBA00022980"/>
    </source>
</evidence>
<keyword evidence="2 5" id="KW-0689">Ribosomal protein</keyword>
<evidence type="ECO:0000256" key="4">
    <source>
        <dbReference type="SAM" id="MobiDB-lite"/>
    </source>
</evidence>